<dbReference type="Gene3D" id="3.40.50.1980">
    <property type="entry name" value="Nitrogenase molybdenum iron protein domain"/>
    <property type="match status" value="1"/>
</dbReference>
<sequence length="51" mass="6064">MTSADPAHETTYQANAAAYIQQLEELDNQFEQRLNRYHNRTFITFHDAFPF</sequence>
<dbReference type="PANTHER" id="PTHR42953">
    <property type="entry name" value="HIGH-AFFINITY ZINC UPTAKE SYSTEM PROTEIN ZNUA-RELATED"/>
    <property type="match status" value="1"/>
</dbReference>
<organism evidence="5">
    <name type="scientific">uncultured Synechococcales cyanobacterium</name>
    <dbReference type="NCBI Taxonomy" id="1936017"/>
    <lineage>
        <taxon>Bacteria</taxon>
        <taxon>Bacillati</taxon>
        <taxon>Cyanobacteriota</taxon>
        <taxon>Cyanophyceae</taxon>
        <taxon>Synechococcales</taxon>
        <taxon>environmental samples</taxon>
    </lineage>
</organism>
<protein>
    <submittedName>
        <fullName evidence="5">Zinc ABC transporter, substrate-binding protein ZnuA</fullName>
    </submittedName>
</protein>
<proteinExistence type="inferred from homology"/>
<dbReference type="AlphaFoldDB" id="A0A6J4VDV1"/>
<evidence type="ECO:0000256" key="2">
    <source>
        <dbReference type="ARBA" id="ARBA00022448"/>
    </source>
</evidence>
<keyword evidence="3" id="KW-0732">Signal</keyword>
<name>A0A6J4VDV1_9CYAN</name>
<comment type="similarity">
    <text evidence="1">Belongs to the bacterial solute-binding protein 9 family.</text>
</comment>
<feature type="coiled-coil region" evidence="4">
    <location>
        <begin position="9"/>
        <end position="40"/>
    </location>
</feature>
<dbReference type="SUPFAM" id="SSF53807">
    <property type="entry name" value="Helical backbone' metal receptor"/>
    <property type="match status" value="1"/>
</dbReference>
<gene>
    <name evidence="5" type="ORF">AVDCRST_MAG81-1771</name>
</gene>
<dbReference type="Pfam" id="PF01297">
    <property type="entry name" value="ZnuA"/>
    <property type="match status" value="1"/>
</dbReference>
<keyword evidence="2" id="KW-0813">Transport</keyword>
<evidence type="ECO:0000256" key="3">
    <source>
        <dbReference type="ARBA" id="ARBA00022729"/>
    </source>
</evidence>
<keyword evidence="4" id="KW-0175">Coiled coil</keyword>
<accession>A0A6J4VDV1</accession>
<dbReference type="InterPro" id="IPR050492">
    <property type="entry name" value="Bact_metal-bind_prot9"/>
</dbReference>
<dbReference type="InterPro" id="IPR006127">
    <property type="entry name" value="ZnuA-like"/>
</dbReference>
<dbReference type="GO" id="GO:0046872">
    <property type="term" value="F:metal ion binding"/>
    <property type="evidence" value="ECO:0007669"/>
    <property type="project" value="InterPro"/>
</dbReference>
<dbReference type="GO" id="GO:0030001">
    <property type="term" value="P:metal ion transport"/>
    <property type="evidence" value="ECO:0007669"/>
    <property type="project" value="InterPro"/>
</dbReference>
<dbReference type="EMBL" id="CADCWO010000095">
    <property type="protein sequence ID" value="CAA9571317.1"/>
    <property type="molecule type" value="Genomic_DNA"/>
</dbReference>
<reference evidence="5" key="1">
    <citation type="submission" date="2020-02" db="EMBL/GenBank/DDBJ databases">
        <authorList>
            <person name="Meier V. D."/>
        </authorList>
    </citation>
    <scope>NUCLEOTIDE SEQUENCE</scope>
    <source>
        <strain evidence="5">AVDCRST_MAG81</strain>
    </source>
</reference>
<evidence type="ECO:0000313" key="5">
    <source>
        <dbReference type="EMBL" id="CAA9571317.1"/>
    </source>
</evidence>
<dbReference type="PANTHER" id="PTHR42953:SF3">
    <property type="entry name" value="HIGH-AFFINITY ZINC UPTAKE SYSTEM PROTEIN ZNUA"/>
    <property type="match status" value="1"/>
</dbReference>
<evidence type="ECO:0000256" key="1">
    <source>
        <dbReference type="ARBA" id="ARBA00011028"/>
    </source>
</evidence>
<evidence type="ECO:0000256" key="4">
    <source>
        <dbReference type="SAM" id="Coils"/>
    </source>
</evidence>